<dbReference type="EMBL" id="VDHJ01000008">
    <property type="protein sequence ID" value="TNL97381.1"/>
    <property type="molecule type" value="Genomic_DNA"/>
</dbReference>
<dbReference type="OrthoDB" id="190275at2"/>
<feature type="compositionally biased region" description="Basic residues" evidence="1">
    <location>
        <begin position="116"/>
        <end position="132"/>
    </location>
</feature>
<dbReference type="InterPro" id="IPR012337">
    <property type="entry name" value="RNaseH-like_sf"/>
</dbReference>
<comment type="caution">
    <text evidence="2">The sequence shown here is derived from an EMBL/GenBank/DDBJ whole genome shotgun (WGS) entry which is preliminary data.</text>
</comment>
<gene>
    <name evidence="2" type="ORF">FHE74_06855</name>
</gene>
<name>A0A5C4U3E2_9CORY</name>
<feature type="region of interest" description="Disordered" evidence="1">
    <location>
        <begin position="113"/>
        <end position="132"/>
    </location>
</feature>
<dbReference type="InterPro" id="IPR036397">
    <property type="entry name" value="RNaseH_sf"/>
</dbReference>
<dbReference type="RefSeq" id="WP_139465762.1">
    <property type="nucleotide sequence ID" value="NZ_VDHJ01000008.1"/>
</dbReference>
<dbReference type="Gene3D" id="3.30.420.10">
    <property type="entry name" value="Ribonuclease H-like superfamily/Ribonuclease H"/>
    <property type="match status" value="1"/>
</dbReference>
<evidence type="ECO:0000313" key="3">
    <source>
        <dbReference type="Proteomes" id="UP000312032"/>
    </source>
</evidence>
<organism evidence="2 3">
    <name type="scientific">Corynebacterium tapiri</name>
    <dbReference type="NCBI Taxonomy" id="1448266"/>
    <lineage>
        <taxon>Bacteria</taxon>
        <taxon>Bacillati</taxon>
        <taxon>Actinomycetota</taxon>
        <taxon>Actinomycetes</taxon>
        <taxon>Mycobacteriales</taxon>
        <taxon>Corynebacteriaceae</taxon>
        <taxon>Corynebacterium</taxon>
    </lineage>
</organism>
<dbReference type="SUPFAM" id="SSF53098">
    <property type="entry name" value="Ribonuclease H-like"/>
    <property type="match status" value="1"/>
</dbReference>
<dbReference type="GO" id="GO:0003676">
    <property type="term" value="F:nucleic acid binding"/>
    <property type="evidence" value="ECO:0007669"/>
    <property type="project" value="InterPro"/>
</dbReference>
<evidence type="ECO:0000256" key="1">
    <source>
        <dbReference type="SAM" id="MobiDB-lite"/>
    </source>
</evidence>
<reference evidence="2 3" key="1">
    <citation type="submission" date="2019-06" db="EMBL/GenBank/DDBJ databases">
        <authorList>
            <person name="Li J."/>
        </authorList>
    </citation>
    <scope>NUCLEOTIDE SEQUENCE [LARGE SCALE GENOMIC DNA]</scope>
    <source>
        <strain evidence="2 3">LMG 28165</strain>
    </source>
</reference>
<sequence>MNQESDFPYVALVARGSGIHPSTSRLITLDALTFDDHGSAGERIHLRFNPGTDPGPRHMHGLTHEEVAEAPRFASSLKKLDALLDDRTLVTHRTSLTWGFVVSEARKAMNAAARANRSRGRGRNRGRGRQRVGHVPRPATIVDTLATARRQGVSLSDTRIPHVAKHYGVTEQAPVDMVKDLFLEQRRRGALAECGPKELRADRCGLQRSHVRIDAVEAPRPVPNPGQYRPGSELKRGMEIVVAPEIEMDPNEVVEAIVKAELAYSEKLTRQTSLVVCNETTDLHGKAMHAQRKDIPLMSDVAFMEAVQRVEGN</sequence>
<evidence type="ECO:0000313" key="2">
    <source>
        <dbReference type="EMBL" id="TNL97381.1"/>
    </source>
</evidence>
<protein>
    <submittedName>
        <fullName evidence="2">DNA polymerase III subunit epsilon</fullName>
    </submittedName>
</protein>
<dbReference type="AlphaFoldDB" id="A0A5C4U3E2"/>
<accession>A0A5C4U3E2</accession>
<dbReference type="Proteomes" id="UP000312032">
    <property type="component" value="Unassembled WGS sequence"/>
</dbReference>
<proteinExistence type="predicted"/>
<keyword evidence="3" id="KW-1185">Reference proteome</keyword>